<name>A0A4Y4CSZ2_ZOORA</name>
<dbReference type="InterPro" id="IPR013815">
    <property type="entry name" value="ATP_grasp_subdomain_1"/>
</dbReference>
<evidence type="ECO:0000256" key="3">
    <source>
        <dbReference type="ARBA" id="ARBA00022840"/>
    </source>
</evidence>
<dbReference type="Gene3D" id="3.40.50.720">
    <property type="entry name" value="NAD(P)-binding Rossmann-like Domain"/>
    <property type="match status" value="1"/>
</dbReference>
<dbReference type="SUPFAM" id="SSF52210">
    <property type="entry name" value="Succinyl-CoA synthetase domains"/>
    <property type="match status" value="2"/>
</dbReference>
<dbReference type="Pfam" id="PF00583">
    <property type="entry name" value="Acetyltransf_1"/>
    <property type="match status" value="1"/>
</dbReference>
<dbReference type="Gene3D" id="3.30.470.20">
    <property type="entry name" value="ATP-grasp fold, B domain"/>
    <property type="match status" value="1"/>
</dbReference>
<dbReference type="GO" id="GO:0016747">
    <property type="term" value="F:acyltransferase activity, transferring groups other than amino-acyl groups"/>
    <property type="evidence" value="ECO:0007669"/>
    <property type="project" value="InterPro"/>
</dbReference>
<dbReference type="InterPro" id="IPR043938">
    <property type="entry name" value="Ligase_CoA_dom"/>
</dbReference>
<dbReference type="InterPro" id="IPR051538">
    <property type="entry name" value="Acyl-CoA_Synth/Transferase"/>
</dbReference>
<comment type="caution">
    <text evidence="8">The sequence shown here is derived from an EMBL/GenBank/DDBJ whole genome shotgun (WGS) entry which is preliminary data.</text>
</comment>
<dbReference type="EMBL" id="BJNV01000034">
    <property type="protein sequence ID" value="GEC96075.1"/>
    <property type="molecule type" value="Genomic_DNA"/>
</dbReference>
<dbReference type="RefSeq" id="WP_141352040.1">
    <property type="nucleotide sequence ID" value="NZ_BJNV01000034.1"/>
</dbReference>
<feature type="domain" description="N-acetyltransferase" evidence="7">
    <location>
        <begin position="738"/>
        <end position="896"/>
    </location>
</feature>
<protein>
    <submittedName>
        <fullName evidence="8">GCN5 family N-acetyltransferase</fullName>
    </submittedName>
</protein>
<dbReference type="SUPFAM" id="SSF55729">
    <property type="entry name" value="Acyl-CoA N-acyltransferases (Nat)"/>
    <property type="match status" value="1"/>
</dbReference>
<dbReference type="InterPro" id="IPR000182">
    <property type="entry name" value="GNAT_dom"/>
</dbReference>
<dbReference type="SUPFAM" id="SSF51735">
    <property type="entry name" value="NAD(P)-binding Rossmann-fold domains"/>
    <property type="match status" value="1"/>
</dbReference>
<dbReference type="SUPFAM" id="SSF56059">
    <property type="entry name" value="Glutathione synthetase ATP-binding domain-like"/>
    <property type="match status" value="1"/>
</dbReference>
<dbReference type="GO" id="GO:0005524">
    <property type="term" value="F:ATP binding"/>
    <property type="evidence" value="ECO:0007669"/>
    <property type="project" value="UniProtKB-UniRule"/>
</dbReference>
<gene>
    <name evidence="8" type="ORF">ZRA01_21480</name>
</gene>
<dbReference type="Pfam" id="PF13380">
    <property type="entry name" value="CoA_binding_2"/>
    <property type="match status" value="1"/>
</dbReference>
<dbReference type="InterPro" id="IPR003781">
    <property type="entry name" value="CoA-bd"/>
</dbReference>
<dbReference type="Gene3D" id="3.40.630.30">
    <property type="match status" value="1"/>
</dbReference>
<evidence type="ECO:0000256" key="4">
    <source>
        <dbReference type="ARBA" id="ARBA00060888"/>
    </source>
</evidence>
<evidence type="ECO:0000256" key="5">
    <source>
        <dbReference type="PROSITE-ProRule" id="PRU00409"/>
    </source>
</evidence>
<dbReference type="Gene3D" id="3.40.50.261">
    <property type="entry name" value="Succinyl-CoA synthetase domains"/>
    <property type="match status" value="2"/>
</dbReference>
<evidence type="ECO:0000256" key="2">
    <source>
        <dbReference type="ARBA" id="ARBA00022741"/>
    </source>
</evidence>
<evidence type="ECO:0000313" key="9">
    <source>
        <dbReference type="Proteomes" id="UP000318422"/>
    </source>
</evidence>
<dbReference type="PROSITE" id="PS50975">
    <property type="entry name" value="ATP_GRASP"/>
    <property type="match status" value="1"/>
</dbReference>
<evidence type="ECO:0000259" key="6">
    <source>
        <dbReference type="PROSITE" id="PS50975"/>
    </source>
</evidence>
<keyword evidence="8" id="KW-0808">Transferase</keyword>
<dbReference type="SMART" id="SM00881">
    <property type="entry name" value="CoA_binding"/>
    <property type="match status" value="1"/>
</dbReference>
<keyword evidence="1" id="KW-0436">Ligase</keyword>
<dbReference type="PROSITE" id="PS51186">
    <property type="entry name" value="GNAT"/>
    <property type="match status" value="1"/>
</dbReference>
<dbReference type="CDD" id="cd04301">
    <property type="entry name" value="NAT_SF"/>
    <property type="match status" value="1"/>
</dbReference>
<keyword evidence="9" id="KW-1185">Reference proteome</keyword>
<dbReference type="AlphaFoldDB" id="A0A4Y4CSZ2"/>
<comment type="similarity">
    <text evidence="4">In the N-terminal section; belongs to the acetate CoA ligase alpha subunit family.</text>
</comment>
<keyword evidence="3 5" id="KW-0067">ATP-binding</keyword>
<feature type="domain" description="ATP-grasp" evidence="6">
    <location>
        <begin position="498"/>
        <end position="534"/>
    </location>
</feature>
<dbReference type="OrthoDB" id="9807426at2"/>
<evidence type="ECO:0000259" key="7">
    <source>
        <dbReference type="PROSITE" id="PS51186"/>
    </source>
</evidence>
<dbReference type="GO" id="GO:0043758">
    <property type="term" value="F:acetate-CoA ligase (ADP-forming) activity"/>
    <property type="evidence" value="ECO:0007669"/>
    <property type="project" value="InterPro"/>
</dbReference>
<dbReference type="InterPro" id="IPR011761">
    <property type="entry name" value="ATP-grasp"/>
</dbReference>
<reference evidence="8 9" key="1">
    <citation type="submission" date="2019-06" db="EMBL/GenBank/DDBJ databases">
        <title>Whole genome shotgun sequence of Zoogloea ramigera NBRC 15342.</title>
        <authorList>
            <person name="Hosoyama A."/>
            <person name="Uohara A."/>
            <person name="Ohji S."/>
            <person name="Ichikawa N."/>
        </authorList>
    </citation>
    <scope>NUCLEOTIDE SEQUENCE [LARGE SCALE GENOMIC DNA]</scope>
    <source>
        <strain evidence="8 9">NBRC 15342</strain>
    </source>
</reference>
<dbReference type="Pfam" id="PF19045">
    <property type="entry name" value="Ligase_CoA_2"/>
    <property type="match status" value="1"/>
</dbReference>
<dbReference type="FunFam" id="3.30.1490.20:FF:000020">
    <property type="entry name" value="Protein lysine acetyltransferase"/>
    <property type="match status" value="1"/>
</dbReference>
<organism evidence="8 9">
    <name type="scientific">Zoogloea ramigera</name>
    <dbReference type="NCBI Taxonomy" id="350"/>
    <lineage>
        <taxon>Bacteria</taxon>
        <taxon>Pseudomonadati</taxon>
        <taxon>Pseudomonadota</taxon>
        <taxon>Betaproteobacteria</taxon>
        <taxon>Rhodocyclales</taxon>
        <taxon>Zoogloeaceae</taxon>
        <taxon>Zoogloea</taxon>
    </lineage>
</organism>
<dbReference type="InterPro" id="IPR016102">
    <property type="entry name" value="Succinyl-CoA_synth-like"/>
</dbReference>
<accession>A0A4Y4CSZ2</accession>
<dbReference type="PANTHER" id="PTHR43334">
    <property type="entry name" value="ACETATE--COA LIGASE [ADP-FORMING]"/>
    <property type="match status" value="1"/>
</dbReference>
<dbReference type="Pfam" id="PF13549">
    <property type="entry name" value="ATP-grasp_5"/>
    <property type="match status" value="1"/>
</dbReference>
<dbReference type="PANTHER" id="PTHR43334:SF1">
    <property type="entry name" value="3-HYDROXYPROPIONATE--COA LIGASE [ADP-FORMING]"/>
    <property type="match status" value="1"/>
</dbReference>
<dbReference type="InterPro" id="IPR016181">
    <property type="entry name" value="Acyl_CoA_acyltransferase"/>
</dbReference>
<dbReference type="Pfam" id="PF13607">
    <property type="entry name" value="Succ_CoA_lig"/>
    <property type="match status" value="1"/>
</dbReference>
<dbReference type="GO" id="GO:0046872">
    <property type="term" value="F:metal ion binding"/>
    <property type="evidence" value="ECO:0007669"/>
    <property type="project" value="InterPro"/>
</dbReference>
<proteinExistence type="inferred from homology"/>
<keyword evidence="2 5" id="KW-0547">Nucleotide-binding</keyword>
<sequence length="896" mass="98168">MNEQHYLTPLFEPRSVAIIGATEREGSLGSVVVRNMLEAGFKGKLFAVNPKYEQVLGVPCYRSVEDIPHRLDLAIITTKADRVPAIVDACGRAGTKAVVIIPAGFSDAGPRGRMLEKNTYENARRHRIRLLGPSCLGVLRPELGLNASFAHGGASKGSIGLISQSGALCSAILDWAKPNNVGFSSVVSLGTSVDIDFGEVLEYMVSDSRTESIFLYVEGIKDARRFVSALRAAARVKPVLLIKVGRHPVGSHAAHMHSGAMVGEDAVFDAALRRAGVIRLYNLGQLFAAANALFSHFRPRGNHLAIITNGGGPGVMAADRAADLRIPLAKLSDATVTKLNEFLPVNWSHGNPIDIIGDADPERYRKTLEVVLADENVEGVLTMLCPQAMSSSTEVAQQIIEIERGADKPLFTCWMGEEQVREGRQLFEKAGIPTFRTPEPAVELFGHISAYYRNQKLLVQTPSSLSSDLNPPSVESARLVIETALSERRKNLNEMESKALLAAFRIPIAQTVVARSATEAMVLAEELGLPVAMKIDSPSITHKADTGGVRLNLNGLAAVRSAYQEILEDVKRKRPDAVINGVAIEPMIVKPYGRELMVGAFRDPIFGPVITFGEGGAHVEIQADRAVALPPLNNYLVQDLIKSTRIATLLGEYRNMPPINMESLEFVLLRISEMVCELPWIREIDINPLIVDEKGAVAVDARIIVDNIAPTADRYDHMAIHPYPSHLITKLSMPEGEITVRPIKPEDAELEIEFVRKLSPETKYLRFMNTMRELPPAMVARLTQIDYDREMAFVATMPDEKGDEVEIGVCRYAVNPDGETCEFAIVVAEDWQHRGLARRLMGVLIETARNRGLNAMTGIFLSNNDRMLKFVSSLGFVLTSDPEDNTIKHGVLPLQG</sequence>
<dbReference type="InterPro" id="IPR036291">
    <property type="entry name" value="NAD(P)-bd_dom_sf"/>
</dbReference>
<evidence type="ECO:0000256" key="1">
    <source>
        <dbReference type="ARBA" id="ARBA00022598"/>
    </source>
</evidence>
<evidence type="ECO:0000313" key="8">
    <source>
        <dbReference type="EMBL" id="GEC96075.1"/>
    </source>
</evidence>
<dbReference type="InterPro" id="IPR032875">
    <property type="entry name" value="Succ_CoA_lig_flav_dom"/>
</dbReference>
<dbReference type="Proteomes" id="UP000318422">
    <property type="component" value="Unassembled WGS sequence"/>
</dbReference>
<dbReference type="Gene3D" id="3.30.1490.20">
    <property type="entry name" value="ATP-grasp fold, A domain"/>
    <property type="match status" value="1"/>
</dbReference>